<reference evidence="1 2" key="1">
    <citation type="submission" date="2015-09" db="EMBL/GenBank/DDBJ databases">
        <title>Genome sequencing project for genomic taxonomy and phylogenomics of Bacillus-like bacteria.</title>
        <authorList>
            <person name="Liu B."/>
            <person name="Wang J."/>
            <person name="Zhu Y."/>
            <person name="Liu G."/>
            <person name="Chen Q."/>
            <person name="Chen Z."/>
            <person name="Lan J."/>
            <person name="Che J."/>
            <person name="Ge C."/>
            <person name="Shi H."/>
            <person name="Pan Z."/>
            <person name="Liu X."/>
        </authorList>
    </citation>
    <scope>NUCLEOTIDE SEQUENCE [LARGE SCALE GENOMIC DNA]</scope>
    <source>
        <strain evidence="1 2">LMG 18435</strain>
    </source>
</reference>
<sequence length="73" mass="8459">MHKHKHMDVFFLPTKSGMIKIYSYGFSSGESWGQVFTEYNDITVSVKGYNQKKAIIKSISRLNDSLLNKNRDK</sequence>
<evidence type="ECO:0000313" key="2">
    <source>
        <dbReference type="Proteomes" id="UP000051888"/>
    </source>
</evidence>
<name>A0A0Q3WZE8_9BACI</name>
<dbReference type="STRING" id="157838.AN964_15755"/>
<dbReference type="PATRIC" id="fig|157838.3.peg.3481"/>
<comment type="caution">
    <text evidence="1">The sequence shown here is derived from an EMBL/GenBank/DDBJ whole genome shotgun (WGS) entry which is preliminary data.</text>
</comment>
<dbReference type="OrthoDB" id="2361617at2"/>
<proteinExistence type="predicted"/>
<dbReference type="RefSeq" id="WP_055740603.1">
    <property type="nucleotide sequence ID" value="NZ_JAAIWL010000010.1"/>
</dbReference>
<organism evidence="1 2">
    <name type="scientific">Heyndrickxia shackletonii</name>
    <dbReference type="NCBI Taxonomy" id="157838"/>
    <lineage>
        <taxon>Bacteria</taxon>
        <taxon>Bacillati</taxon>
        <taxon>Bacillota</taxon>
        <taxon>Bacilli</taxon>
        <taxon>Bacillales</taxon>
        <taxon>Bacillaceae</taxon>
        <taxon>Heyndrickxia</taxon>
    </lineage>
</organism>
<dbReference type="AlphaFoldDB" id="A0A0Q3WZE8"/>
<gene>
    <name evidence="1" type="ORF">AN964_15755</name>
</gene>
<keyword evidence="2" id="KW-1185">Reference proteome</keyword>
<accession>A0A0Q3WZE8</accession>
<evidence type="ECO:0000313" key="1">
    <source>
        <dbReference type="EMBL" id="KQL54820.1"/>
    </source>
</evidence>
<protein>
    <submittedName>
        <fullName evidence="1">Uncharacterized protein</fullName>
    </submittedName>
</protein>
<dbReference type="EMBL" id="LJJC01000004">
    <property type="protein sequence ID" value="KQL54820.1"/>
    <property type="molecule type" value="Genomic_DNA"/>
</dbReference>
<dbReference type="Proteomes" id="UP000051888">
    <property type="component" value="Unassembled WGS sequence"/>
</dbReference>